<sequence>MRWLISRILLFVLTQKVNKKVKADFYLQAPSSEKLSSAGDFLLSSELPVCTKLFV</sequence>
<proteinExistence type="predicted"/>
<dbReference type="Proteomes" id="UP000036958">
    <property type="component" value="Unassembled WGS sequence"/>
</dbReference>
<gene>
    <name evidence="1" type="ORF">NC99_22490</name>
</gene>
<dbReference type="EMBL" id="LGIA01000150">
    <property type="protein sequence ID" value="KOH44937.1"/>
    <property type="molecule type" value="Genomic_DNA"/>
</dbReference>
<organism evidence="1 2">
    <name type="scientific">Sunxiuqinia dokdonensis</name>
    <dbReference type="NCBI Taxonomy" id="1409788"/>
    <lineage>
        <taxon>Bacteria</taxon>
        <taxon>Pseudomonadati</taxon>
        <taxon>Bacteroidota</taxon>
        <taxon>Bacteroidia</taxon>
        <taxon>Marinilabiliales</taxon>
        <taxon>Prolixibacteraceae</taxon>
        <taxon>Sunxiuqinia</taxon>
    </lineage>
</organism>
<protein>
    <submittedName>
        <fullName evidence="1">Uncharacterized protein</fullName>
    </submittedName>
</protein>
<accession>A0A0L8V9P7</accession>
<keyword evidence="2" id="KW-1185">Reference proteome</keyword>
<comment type="caution">
    <text evidence="1">The sequence shown here is derived from an EMBL/GenBank/DDBJ whole genome shotgun (WGS) entry which is preliminary data.</text>
</comment>
<name>A0A0L8V9P7_9BACT</name>
<reference evidence="2" key="1">
    <citation type="submission" date="2015-07" db="EMBL/GenBank/DDBJ databases">
        <title>Genome sequencing of Sunxiuqinia dokdonensis strain SK.</title>
        <authorList>
            <person name="Ahn S."/>
            <person name="Kim B.-C."/>
        </authorList>
    </citation>
    <scope>NUCLEOTIDE SEQUENCE [LARGE SCALE GENOMIC DNA]</scope>
    <source>
        <strain evidence="2">SK</strain>
    </source>
</reference>
<dbReference type="AlphaFoldDB" id="A0A0L8V9P7"/>
<evidence type="ECO:0000313" key="2">
    <source>
        <dbReference type="Proteomes" id="UP000036958"/>
    </source>
</evidence>
<evidence type="ECO:0000313" key="1">
    <source>
        <dbReference type="EMBL" id="KOH44937.1"/>
    </source>
</evidence>